<dbReference type="Pfam" id="PF00950">
    <property type="entry name" value="ABC-3"/>
    <property type="match status" value="1"/>
</dbReference>
<dbReference type="GO" id="GO:0043190">
    <property type="term" value="C:ATP-binding cassette (ABC) transporter complex"/>
    <property type="evidence" value="ECO:0007669"/>
    <property type="project" value="InterPro"/>
</dbReference>
<evidence type="ECO:0000313" key="7">
    <source>
        <dbReference type="EMBL" id="CAI49524.1"/>
    </source>
</evidence>
<dbReference type="KEGG" id="nph:NP_2866A"/>
<dbReference type="Gene3D" id="1.10.3470.10">
    <property type="entry name" value="ABC transporter involved in vitamin B12 uptake, BtuC"/>
    <property type="match status" value="1"/>
</dbReference>
<name>A0A1U7EWP8_NATPD</name>
<dbReference type="RefSeq" id="WP_011323149.1">
    <property type="nucleotide sequence ID" value="NC_007426.1"/>
</dbReference>
<dbReference type="GO" id="GO:0055085">
    <property type="term" value="P:transmembrane transport"/>
    <property type="evidence" value="ECO:0007669"/>
    <property type="project" value="InterPro"/>
</dbReference>
<evidence type="ECO:0000256" key="4">
    <source>
        <dbReference type="ARBA" id="ARBA00022989"/>
    </source>
</evidence>
<evidence type="ECO:0000313" key="8">
    <source>
        <dbReference type="Proteomes" id="UP000002698"/>
    </source>
</evidence>
<comment type="similarity">
    <text evidence="2">Belongs to the ABC-3 integral membrane protein family.</text>
</comment>
<feature type="transmembrane region" description="Helical" evidence="6">
    <location>
        <begin position="88"/>
        <end position="109"/>
    </location>
</feature>
<dbReference type="GeneID" id="3702424"/>
<feature type="transmembrane region" description="Helical" evidence="6">
    <location>
        <begin position="273"/>
        <end position="305"/>
    </location>
</feature>
<keyword evidence="8" id="KW-1185">Reference proteome</keyword>
<evidence type="ECO:0000256" key="2">
    <source>
        <dbReference type="ARBA" id="ARBA00008034"/>
    </source>
</evidence>
<feature type="transmembrane region" description="Helical" evidence="6">
    <location>
        <begin position="121"/>
        <end position="142"/>
    </location>
</feature>
<comment type="subcellular location">
    <subcellularLocation>
        <location evidence="1">Membrane</location>
        <topology evidence="1">Multi-pass membrane protein</topology>
    </subcellularLocation>
</comment>
<reference evidence="7 8" key="1">
    <citation type="journal article" date="2005" name="Genome Res.">
        <title>Living with two extremes: conclusions from the genome sequence of Natronomonas pharaonis.</title>
        <authorList>
            <person name="Falb M."/>
            <person name="Pfeiffer F."/>
            <person name="Palm P."/>
            <person name="Rodewald K."/>
            <person name="Hickmann V."/>
            <person name="Tittor J."/>
            <person name="Oesterhelt D."/>
        </authorList>
    </citation>
    <scope>NUCLEOTIDE SEQUENCE [LARGE SCALE GENOMIC DNA]</scope>
    <source>
        <strain evidence="8">ATCC 35678 / DSM 2160 / CIP 103997 / JCM 8858 / NBRC 14720 / NCIMB 2260 / Gabara</strain>
    </source>
</reference>
<dbReference type="PANTHER" id="PTHR30477">
    <property type="entry name" value="ABC-TRANSPORTER METAL-BINDING PROTEIN"/>
    <property type="match status" value="1"/>
</dbReference>
<evidence type="ECO:0000256" key="6">
    <source>
        <dbReference type="SAM" id="Phobius"/>
    </source>
</evidence>
<evidence type="ECO:0000256" key="1">
    <source>
        <dbReference type="ARBA" id="ARBA00004141"/>
    </source>
</evidence>
<feature type="transmembrane region" description="Helical" evidence="6">
    <location>
        <begin position="154"/>
        <end position="174"/>
    </location>
</feature>
<proteinExistence type="inferred from homology"/>
<gene>
    <name evidence="7" type="primary">znuB1</name>
    <name evidence="7" type="synonym">abc19p</name>
    <name evidence="7" type="ordered locus">NP_2866A</name>
</gene>
<dbReference type="STRING" id="348780.NP_2866A"/>
<dbReference type="AlphaFoldDB" id="A0A1U7EWP8"/>
<organism evidence="7 8">
    <name type="scientific">Natronomonas pharaonis (strain ATCC 35678 / DSM 2160 / CIP 103997 / JCM 8858 / NBRC 14720 / NCIMB 2260 / Gabara)</name>
    <name type="common">Halobacterium pharaonis</name>
    <dbReference type="NCBI Taxonomy" id="348780"/>
    <lineage>
        <taxon>Archaea</taxon>
        <taxon>Methanobacteriati</taxon>
        <taxon>Methanobacteriota</taxon>
        <taxon>Stenosarchaea group</taxon>
        <taxon>Halobacteria</taxon>
        <taxon>Halobacteriales</taxon>
        <taxon>Natronomonadaceae</taxon>
        <taxon>Natronomonas</taxon>
    </lineage>
</organism>
<evidence type="ECO:0000256" key="5">
    <source>
        <dbReference type="ARBA" id="ARBA00023136"/>
    </source>
</evidence>
<dbReference type="InterPro" id="IPR001626">
    <property type="entry name" value="ABC_TroCD"/>
</dbReference>
<protein>
    <submittedName>
        <fullName evidence="7">ABC-type transport system permease protein (Probable substrate zinc)</fullName>
    </submittedName>
</protein>
<feature type="transmembrane region" description="Helical" evidence="6">
    <location>
        <begin position="186"/>
        <end position="205"/>
    </location>
</feature>
<feature type="transmembrane region" description="Helical" evidence="6">
    <location>
        <begin position="343"/>
        <end position="362"/>
    </location>
</feature>
<dbReference type="Proteomes" id="UP000002698">
    <property type="component" value="Chromosome"/>
</dbReference>
<keyword evidence="4 6" id="KW-1133">Transmembrane helix</keyword>
<evidence type="ECO:0000256" key="3">
    <source>
        <dbReference type="ARBA" id="ARBA00022692"/>
    </source>
</evidence>
<dbReference type="EnsemblBacteria" id="CAI49524">
    <property type="protein sequence ID" value="CAI49524"/>
    <property type="gene ID" value="NP_2866A"/>
</dbReference>
<dbReference type="EMBL" id="CR936257">
    <property type="protein sequence ID" value="CAI49524.1"/>
    <property type="molecule type" value="Genomic_DNA"/>
</dbReference>
<accession>A0A1U7EWP8</accession>
<feature type="transmembrane region" description="Helical" evidence="6">
    <location>
        <begin position="27"/>
        <end position="49"/>
    </location>
</feature>
<dbReference type="OrthoDB" id="241719at2157"/>
<feature type="transmembrane region" description="Helical" evidence="6">
    <location>
        <begin position="217"/>
        <end position="246"/>
    </location>
</feature>
<dbReference type="HOGENOM" id="CLU_028808_3_1_2"/>
<sequence length="371" mass="38726">MSSETDTATDAPTDTEYSRPFRETVELVGVAAAGVLAFCMLAFIALDWLRGAPGALGVAGEIAFEQILIYGSWIDFYLGTDVFSYPSILRAVATGTLVGIVAPLVGTYLVHRQMALIGETLAHTAFAGVAVGVLVVAILGGTQAPIVEAVGSRGTLLLVALIVSAAGALGLQWLSDHTSTYGDVPIAIVLTGSFAVGTLLISWSRDFVAIAIDIEDFLFGNLAIVTATGARLVAILSVFVVALTVVHYKQFLFITFDERAARVARLNVDRYNALLVVMTAVVVVGAMQILGVILVAGLLVIPVAAASQVADSFRETLYLSVLVGQLSVLGGLAFAIWQSLPPGGSIIVIAIGFYLLAILFSGRDSGAISVH</sequence>
<dbReference type="eggNOG" id="arCOG01006">
    <property type="taxonomic scope" value="Archaea"/>
</dbReference>
<dbReference type="PANTHER" id="PTHR30477:SF0">
    <property type="entry name" value="METAL TRANSPORT SYSTEM MEMBRANE PROTEIN TM_0125-RELATED"/>
    <property type="match status" value="1"/>
</dbReference>
<feature type="transmembrane region" description="Helical" evidence="6">
    <location>
        <begin position="55"/>
        <end position="76"/>
    </location>
</feature>
<keyword evidence="5 6" id="KW-0472">Membrane</keyword>
<feature type="transmembrane region" description="Helical" evidence="6">
    <location>
        <begin position="317"/>
        <end position="337"/>
    </location>
</feature>
<dbReference type="InterPro" id="IPR037294">
    <property type="entry name" value="ABC_BtuC-like"/>
</dbReference>
<keyword evidence="3 6" id="KW-0812">Transmembrane</keyword>
<dbReference type="SUPFAM" id="SSF81345">
    <property type="entry name" value="ABC transporter involved in vitamin B12 uptake, BtuC"/>
    <property type="match status" value="1"/>
</dbReference>